<dbReference type="Gene3D" id="1.20.120.450">
    <property type="entry name" value="dinb family like domain"/>
    <property type="match status" value="1"/>
</dbReference>
<dbReference type="InterPro" id="IPR024344">
    <property type="entry name" value="MDMPI_metal-binding"/>
</dbReference>
<gene>
    <name evidence="2" type="ORF">GCM10023175_23740</name>
</gene>
<dbReference type="EMBL" id="BAABGT010000029">
    <property type="protein sequence ID" value="GAA4544862.1"/>
    <property type="molecule type" value="Genomic_DNA"/>
</dbReference>
<keyword evidence="3" id="KW-1185">Reference proteome</keyword>
<dbReference type="InterPro" id="IPR017517">
    <property type="entry name" value="Maleyloyr_isom"/>
</dbReference>
<sequence length="239" mass="25960">MLVDVHPPVGAGHPFSTCGSLPVMDPIAEWTHAHERVIELVSAAPDPSVRVPACPDWTVRDLFSHMVGLGADVVAGDEPDDHNERWTAAQVATRRDRTVAELVAEWRAVADPLRGWMRDHGPRPLADVIIHEQDLRGALGVPGAQDTPGLHAIRERFVGRLTLPTDEPSVALVGDTWSWTPVGGVDDAPVLLRASDFDLTRALMSRRSAAQLKSWTERGDLTPHLSAFTSLGPLPDTDL</sequence>
<feature type="domain" description="Mycothiol-dependent maleylpyruvate isomerase metal-binding" evidence="1">
    <location>
        <begin position="31"/>
        <end position="129"/>
    </location>
</feature>
<evidence type="ECO:0000259" key="1">
    <source>
        <dbReference type="Pfam" id="PF11716"/>
    </source>
</evidence>
<accession>A0ABP8RRP0</accession>
<proteinExistence type="predicted"/>
<dbReference type="Proteomes" id="UP001501598">
    <property type="component" value="Unassembled WGS sequence"/>
</dbReference>
<dbReference type="NCBIfam" id="TIGR03083">
    <property type="entry name" value="maleylpyruvate isomerase family mycothiol-dependent enzyme"/>
    <property type="match status" value="1"/>
</dbReference>
<evidence type="ECO:0000313" key="3">
    <source>
        <dbReference type="Proteomes" id="UP001501598"/>
    </source>
</evidence>
<dbReference type="InterPro" id="IPR034660">
    <property type="entry name" value="DinB/YfiT-like"/>
</dbReference>
<dbReference type="SUPFAM" id="SSF109854">
    <property type="entry name" value="DinB/YfiT-like putative metalloenzymes"/>
    <property type="match status" value="1"/>
</dbReference>
<comment type="caution">
    <text evidence="2">The sequence shown here is derived from an EMBL/GenBank/DDBJ whole genome shotgun (WGS) entry which is preliminary data.</text>
</comment>
<reference evidence="3" key="1">
    <citation type="journal article" date="2019" name="Int. J. Syst. Evol. Microbiol.">
        <title>The Global Catalogue of Microorganisms (GCM) 10K type strain sequencing project: providing services to taxonomists for standard genome sequencing and annotation.</title>
        <authorList>
            <consortium name="The Broad Institute Genomics Platform"/>
            <consortium name="The Broad Institute Genome Sequencing Center for Infectious Disease"/>
            <person name="Wu L."/>
            <person name="Ma J."/>
        </authorList>
    </citation>
    <scope>NUCLEOTIDE SEQUENCE [LARGE SCALE GENOMIC DNA]</scope>
    <source>
        <strain evidence="3">JCM 17906</strain>
    </source>
</reference>
<dbReference type="Pfam" id="PF11716">
    <property type="entry name" value="MDMPI_N"/>
    <property type="match status" value="1"/>
</dbReference>
<name>A0ABP8RRP0_9PSEU</name>
<protein>
    <recommendedName>
        <fullName evidence="1">Mycothiol-dependent maleylpyruvate isomerase metal-binding domain-containing protein</fullName>
    </recommendedName>
</protein>
<evidence type="ECO:0000313" key="2">
    <source>
        <dbReference type="EMBL" id="GAA4544862.1"/>
    </source>
</evidence>
<organism evidence="2 3">
    <name type="scientific">Pseudonocardia xishanensis</name>
    <dbReference type="NCBI Taxonomy" id="630995"/>
    <lineage>
        <taxon>Bacteria</taxon>
        <taxon>Bacillati</taxon>
        <taxon>Actinomycetota</taxon>
        <taxon>Actinomycetes</taxon>
        <taxon>Pseudonocardiales</taxon>
        <taxon>Pseudonocardiaceae</taxon>
        <taxon>Pseudonocardia</taxon>
    </lineage>
</organism>